<name>A0ABV9Q264_9BACL</name>
<keyword evidence="2" id="KW-1133">Transmembrane helix</keyword>
<evidence type="ECO:0000256" key="1">
    <source>
        <dbReference type="SAM" id="MobiDB-lite"/>
    </source>
</evidence>
<accession>A0ABV9Q264</accession>
<feature type="region of interest" description="Disordered" evidence="1">
    <location>
        <begin position="45"/>
        <end position="66"/>
    </location>
</feature>
<keyword evidence="4" id="KW-1185">Reference proteome</keyword>
<feature type="transmembrane region" description="Helical" evidence="2">
    <location>
        <begin position="6"/>
        <end position="23"/>
    </location>
</feature>
<evidence type="ECO:0000313" key="4">
    <source>
        <dbReference type="Proteomes" id="UP001596002"/>
    </source>
</evidence>
<proteinExistence type="predicted"/>
<dbReference type="EMBL" id="JBHSHC010000029">
    <property type="protein sequence ID" value="MFC4766775.1"/>
    <property type="molecule type" value="Genomic_DNA"/>
</dbReference>
<dbReference type="RefSeq" id="WP_380024670.1">
    <property type="nucleotide sequence ID" value="NZ_JBHSHC010000029.1"/>
</dbReference>
<evidence type="ECO:0000313" key="3">
    <source>
        <dbReference type="EMBL" id="MFC4766775.1"/>
    </source>
</evidence>
<keyword evidence="2" id="KW-0812">Transmembrane</keyword>
<sequence length="66" mass="7320">MSNSIVFGAIVIAFLLLAGLFIIKSYTNVKVQIKLLGMTLFLQGNRSEKKESSRSRTRQKNGSDTV</sequence>
<evidence type="ECO:0000256" key="2">
    <source>
        <dbReference type="SAM" id="Phobius"/>
    </source>
</evidence>
<organism evidence="3 4">
    <name type="scientific">Effusibacillus consociatus</name>
    <dbReference type="NCBI Taxonomy" id="1117041"/>
    <lineage>
        <taxon>Bacteria</taxon>
        <taxon>Bacillati</taxon>
        <taxon>Bacillota</taxon>
        <taxon>Bacilli</taxon>
        <taxon>Bacillales</taxon>
        <taxon>Alicyclobacillaceae</taxon>
        <taxon>Effusibacillus</taxon>
    </lineage>
</organism>
<comment type="caution">
    <text evidence="3">The sequence shown here is derived from an EMBL/GenBank/DDBJ whole genome shotgun (WGS) entry which is preliminary data.</text>
</comment>
<reference evidence="4" key="1">
    <citation type="journal article" date="2019" name="Int. J. Syst. Evol. Microbiol.">
        <title>The Global Catalogue of Microorganisms (GCM) 10K type strain sequencing project: providing services to taxonomists for standard genome sequencing and annotation.</title>
        <authorList>
            <consortium name="The Broad Institute Genomics Platform"/>
            <consortium name="The Broad Institute Genome Sequencing Center for Infectious Disease"/>
            <person name="Wu L."/>
            <person name="Ma J."/>
        </authorList>
    </citation>
    <scope>NUCLEOTIDE SEQUENCE [LARGE SCALE GENOMIC DNA]</scope>
    <source>
        <strain evidence="4">WYCCWR 12678</strain>
    </source>
</reference>
<gene>
    <name evidence="3" type="ORF">ACFO8Q_05230</name>
</gene>
<protein>
    <submittedName>
        <fullName evidence="3">Uncharacterized protein</fullName>
    </submittedName>
</protein>
<keyword evidence="2" id="KW-0472">Membrane</keyword>
<dbReference type="Proteomes" id="UP001596002">
    <property type="component" value="Unassembled WGS sequence"/>
</dbReference>